<dbReference type="Proteomes" id="UP000027093">
    <property type="component" value="Chromosome"/>
</dbReference>
<accession>A0A060HKX4</accession>
<protein>
    <submittedName>
        <fullName evidence="1">Uncharacterized protein</fullName>
    </submittedName>
</protein>
<sequence>MDPNIFIKSVQFLGTQGNKGAIQIDYIQRIINNNRTNVTEEERRNPVIFDKPCKNFVEVEISVVTGRDSSKWLSGGNFDFQTNTGSGYVLHLRYPDYDEPVKEVIAIIRGMGFACYPGKKSTTCFLAGKEPNEREEINLLNEVCETVKAKMPAQN</sequence>
<evidence type="ECO:0000313" key="2">
    <source>
        <dbReference type="Proteomes" id="UP000027093"/>
    </source>
</evidence>
<dbReference type="HOGENOM" id="CLU_1691598_0_0_2"/>
<dbReference type="KEGG" id="nvn:NVIE_028930"/>
<dbReference type="AlphaFoldDB" id="A0A060HKX4"/>
<name>A0A060HKX4_9ARCH</name>
<dbReference type="EMBL" id="CP007536">
    <property type="protein sequence ID" value="AIC17169.1"/>
    <property type="molecule type" value="Genomic_DNA"/>
</dbReference>
<dbReference type="RefSeq" id="WP_075055777.1">
    <property type="nucleotide sequence ID" value="NZ_CP007536.1"/>
</dbReference>
<keyword evidence="2" id="KW-1185">Reference proteome</keyword>
<proteinExistence type="predicted"/>
<gene>
    <name evidence="1" type="ORF">NVIE_028930</name>
</gene>
<reference evidence="1 2" key="1">
    <citation type="journal article" date="2014" name="Int. J. Syst. Evol. Microbiol.">
        <title>Nitrososphaera viennensis gen. nov., sp. nov., an aerobic and mesophilic, ammonia-oxidizing archaeon from soil and a member of the archaeal phylum Thaumarchaeota.</title>
        <authorList>
            <person name="Stieglmeier M."/>
            <person name="Klingl A."/>
            <person name="Alves R.J."/>
            <person name="Rittmann S.K."/>
            <person name="Melcher M."/>
            <person name="Leisch N."/>
            <person name="Schleper C."/>
        </authorList>
    </citation>
    <scope>NUCLEOTIDE SEQUENCE [LARGE SCALE GENOMIC DNA]</scope>
    <source>
        <strain evidence="1">EN76</strain>
    </source>
</reference>
<dbReference type="GeneID" id="74948127"/>
<organism evidence="1 2">
    <name type="scientific">Nitrososphaera viennensis EN76</name>
    <dbReference type="NCBI Taxonomy" id="926571"/>
    <lineage>
        <taxon>Archaea</taxon>
        <taxon>Nitrososphaerota</taxon>
        <taxon>Nitrososphaeria</taxon>
        <taxon>Nitrososphaerales</taxon>
        <taxon>Nitrososphaeraceae</taxon>
        <taxon>Nitrososphaera</taxon>
    </lineage>
</organism>
<evidence type="ECO:0000313" key="1">
    <source>
        <dbReference type="EMBL" id="AIC17169.1"/>
    </source>
</evidence>
<dbReference type="STRING" id="926571.NVIE_028930"/>